<dbReference type="PANTHER" id="PTHR24172">
    <property type="entry name" value="ANK_REP_REGION DOMAIN-CONTAINING PROTEIN"/>
    <property type="match status" value="1"/>
</dbReference>
<dbReference type="PANTHER" id="PTHR24172:SF4">
    <property type="entry name" value="ANK_REP_REGION DOMAIN-CONTAINING PROTEIN"/>
    <property type="match status" value="1"/>
</dbReference>
<feature type="binding site" evidence="7">
    <location>
        <begin position="1341"/>
        <end position="1346"/>
    </location>
    <ligand>
        <name>ATP</name>
        <dbReference type="ChEBI" id="CHEBI:30616"/>
    </ligand>
</feature>
<dbReference type="InterPro" id="IPR036802">
    <property type="entry name" value="ATP-guanido_PTrfase_N_sf"/>
</dbReference>
<feature type="compositionally biased region" description="Acidic residues" evidence="8">
    <location>
        <begin position="465"/>
        <end position="474"/>
    </location>
</feature>
<feature type="repeat" description="ANK" evidence="5">
    <location>
        <begin position="860"/>
        <end position="880"/>
    </location>
</feature>
<dbReference type="PROSITE" id="PS50088">
    <property type="entry name" value="ANK_REPEAT"/>
    <property type="match status" value="3"/>
</dbReference>
<feature type="repeat" description="ANK" evidence="5">
    <location>
        <begin position="164"/>
        <end position="197"/>
    </location>
</feature>
<evidence type="ECO:0000256" key="7">
    <source>
        <dbReference type="PROSITE-ProRule" id="PRU00843"/>
    </source>
</evidence>
<feature type="binding site" evidence="7">
    <location>
        <begin position="1317"/>
        <end position="1321"/>
    </location>
    <ligand>
        <name>ATP</name>
        <dbReference type="ChEBI" id="CHEBI:30616"/>
    </ligand>
</feature>
<keyword evidence="4 7" id="KW-0067">ATP-binding</keyword>
<feature type="binding site" evidence="7">
    <location>
        <begin position="1141"/>
        <end position="1145"/>
    </location>
    <ligand>
        <name>ATP</name>
        <dbReference type="ChEBI" id="CHEBI:30616"/>
    </ligand>
</feature>
<feature type="compositionally biased region" description="Polar residues" evidence="8">
    <location>
        <begin position="290"/>
        <end position="302"/>
    </location>
</feature>
<evidence type="ECO:0000256" key="2">
    <source>
        <dbReference type="ARBA" id="ARBA00022741"/>
    </source>
</evidence>
<evidence type="ECO:0000256" key="4">
    <source>
        <dbReference type="ARBA" id="ARBA00022840"/>
    </source>
</evidence>
<dbReference type="Gene3D" id="3.30.590.10">
    <property type="entry name" value="Glutamine synthetase/guanido kinase, catalytic domain"/>
    <property type="match status" value="1"/>
</dbReference>
<dbReference type="PROSITE" id="PS50297">
    <property type="entry name" value="ANK_REP_REGION"/>
    <property type="match status" value="2"/>
</dbReference>
<feature type="compositionally biased region" description="Basic and acidic residues" evidence="8">
    <location>
        <begin position="475"/>
        <end position="489"/>
    </location>
</feature>
<dbReference type="InterPro" id="IPR014746">
    <property type="entry name" value="Gln_synth/guanido_kin_cat_dom"/>
</dbReference>
<feature type="compositionally biased region" description="Basic and acidic residues" evidence="8">
    <location>
        <begin position="414"/>
        <end position="425"/>
    </location>
</feature>
<feature type="region of interest" description="Disordered" evidence="8">
    <location>
        <begin position="16"/>
        <end position="36"/>
    </location>
</feature>
<feature type="compositionally biased region" description="Basic and acidic residues" evidence="8">
    <location>
        <begin position="445"/>
        <end position="464"/>
    </location>
</feature>
<feature type="domain" description="Phosphagen kinase N-terminal" evidence="9">
    <location>
        <begin position="1009"/>
        <end position="1101"/>
    </location>
</feature>
<dbReference type="Gene3D" id="1.10.135.10">
    <property type="entry name" value="ATP:guanido phosphotransferase, N-terminal domain"/>
    <property type="match status" value="1"/>
</dbReference>
<evidence type="ECO:0000259" key="10">
    <source>
        <dbReference type="PROSITE" id="PS51510"/>
    </source>
</evidence>
<dbReference type="InterPro" id="IPR022413">
    <property type="entry name" value="ATP-guanido_PTrfase_N"/>
</dbReference>
<feature type="compositionally biased region" description="Basic and acidic residues" evidence="8">
    <location>
        <begin position="500"/>
        <end position="540"/>
    </location>
</feature>
<dbReference type="Proteomes" id="UP001652620">
    <property type="component" value="Chromosome 3"/>
</dbReference>
<dbReference type="InterPro" id="IPR036770">
    <property type="entry name" value="Ankyrin_rpt-contain_sf"/>
</dbReference>
<evidence type="ECO:0000256" key="6">
    <source>
        <dbReference type="PROSITE-ProRule" id="PRU00842"/>
    </source>
</evidence>
<protein>
    <submittedName>
        <fullName evidence="12 13">Uncharacterized protein LOC105226272 isoform X1</fullName>
    </submittedName>
</protein>
<reference evidence="12 13" key="1">
    <citation type="submission" date="2025-05" db="UniProtKB">
        <authorList>
            <consortium name="RefSeq"/>
        </authorList>
    </citation>
    <scope>IDENTIFICATION</scope>
    <source>
        <tissue evidence="12 13">Adult</tissue>
    </source>
</reference>
<name>A0ABM3JI31_BACDO</name>
<dbReference type="RefSeq" id="XP_049308890.1">
    <property type="nucleotide sequence ID" value="XM_049452933.1"/>
</dbReference>
<dbReference type="SUPFAM" id="SSF48034">
    <property type="entry name" value="Guanido kinase N-terminal domain"/>
    <property type="match status" value="1"/>
</dbReference>
<comment type="similarity">
    <text evidence="6">Belongs to the ATP:guanido phosphotransferase family.</text>
</comment>
<feature type="region of interest" description="Disordered" evidence="8">
    <location>
        <begin position="251"/>
        <end position="270"/>
    </location>
</feature>
<dbReference type="SUPFAM" id="SSF48403">
    <property type="entry name" value="Ankyrin repeat"/>
    <property type="match status" value="2"/>
</dbReference>
<feature type="compositionally biased region" description="Basic and acidic residues" evidence="8">
    <location>
        <begin position="550"/>
        <end position="613"/>
    </location>
</feature>
<dbReference type="PROSITE" id="PS51510">
    <property type="entry name" value="PHOSPHAGEN_KINASE_C"/>
    <property type="match status" value="1"/>
</dbReference>
<feature type="region of interest" description="Disordered" evidence="8">
    <location>
        <begin position="289"/>
        <end position="741"/>
    </location>
</feature>
<sequence length="1415" mass="157401">MPPKRRRRFQGLYYHSSPPKVLPMNGQSSNQGRKRRDIDDFSVKLSTIRIWMHEKDIGKLTRILWAGQGSRLCQQASTNPRVKRFLAAVPYVMNSIKDVHQAVIDNNLETLQAKMESPVPPALITCRDANGLNLIHKAAGLGHTKILEYLIGIWPDGAAETDITGKTPLHWAASHKNNMRCYTLLTEAGCDEEALDYKMKSPTYYRHKPHEIERAFLVYVPEAPRVSPDVATDWEALSEDIGDGGKKLDIKIPDTNGFHGRTTDDSIENTSEVDLNDGVSATDEEPQAAAITNGNGDDSAPQTPAEDDGEAANDEEDGEEEPALTNGATETSDVNGHDAAEAEDETEDTKAAEVAGEAAVDTDAEAEAPADVDADADIKGDVEADAQANPEVEATEAETNMKALNHTTTTKTNGNEEHAEQKESEAVATAVDDSKDMAESEIVENETKSEESGETEKVEDRKEESEEITNEESEPNVREKDEEKPKTAEVVDNTEDETKESESNEKEKDEMKDEEKPKTAEKKEDNTVEETKENEVKENEIESETTNTEGKIEETKISELSTEPRIESGDTKEHKEQVQIGETEEKQTEAEEKTETEAGAKAEATNGDKKDNQVDEVQQAEDHKNDEEVNKLEENVNNVVDETATADTTEAVKDIVKEQKHEHENENEAATDSENDTNNGYESDNEPAVDTASEHEAASEADENDDEVQVVTEPQPADKLDENHNEAKYDSGDGASSPTSSLAIEGFVTGASEDNRVQSQSAAYVHEVLTLSIQQSDIREAIEAGDMEQLAQIVLNGDGKKLVNMRSHNPDIQAFLSNVPNYMSKIRRVHEAAREGSLLALQQALDRRKFAIAKDDISPNGATPLHVAVLFGNTDIVRYLAARFPETTTITDNDGRTALHYAATINDNGHFYNVLTQLGANSKALDKLGHTPEFYQNKDEAKDILNYKQLLSNFGAEELEDELLNDQVPDDLHSSRRQLQDVDINRTLERCFSVIEESSKALSGSAASALAHRKPLTASTLQVSVISYLSRFLKRSVFEKIRLRQTRLDHNLFDVIWPSMRKTSKVRLLEEDISCGVIAPDFDVYVVFQEFLVPLIKDMHCMSVNEDFKPHPRIAFFPMENAVRLNTAAFIFDDESNLIQRCTVECSRNLEDFELPVNLTIGQVEQAERMIMGKIFTNHFVEAIGETESGSYYTLTEILEENSEIYATLQKLGLLIPLLDMKDTVQSAESLAFNGSLWPYGRGVYINSANNLALWLNCQEHLRVISTSSDANAANMGVAYTRVGRVISFLERELHFKESYFLGYLQARPAYLGTGLKFTTTINLPNLMKEVDNLRHLSSVRGLNLITCATSKSDVQLVNMQSLGVIEYVLFQDYCTAVTNIVSLEKDMSLTNSKHIASMLVKIFRRKKNSLVERN</sequence>
<comment type="caution">
    <text evidence="7">Lacks conserved residue(s) required for the propagation of feature annotation.</text>
</comment>
<feature type="domain" description="Phosphagen kinase C-terminal" evidence="10">
    <location>
        <begin position="1138"/>
        <end position="1388"/>
    </location>
</feature>
<feature type="compositionally biased region" description="Acidic residues" evidence="8">
    <location>
        <begin position="360"/>
        <end position="375"/>
    </location>
</feature>
<dbReference type="RefSeq" id="XP_049308889.1">
    <property type="nucleotide sequence ID" value="XM_049452932.1"/>
</dbReference>
<dbReference type="GeneID" id="105226272"/>
<proteinExistence type="inferred from homology"/>
<evidence type="ECO:0000256" key="3">
    <source>
        <dbReference type="ARBA" id="ARBA00022777"/>
    </source>
</evidence>
<accession>A0ABM3JI31</accession>
<dbReference type="Pfam" id="PF00217">
    <property type="entry name" value="ATP-gua_Ptrans"/>
    <property type="match status" value="1"/>
</dbReference>
<evidence type="ECO:0000313" key="12">
    <source>
        <dbReference type="RefSeq" id="XP_049308889.1"/>
    </source>
</evidence>
<evidence type="ECO:0000313" key="14">
    <source>
        <dbReference type="RefSeq" id="XP_049308891.1"/>
    </source>
</evidence>
<dbReference type="RefSeq" id="XP_049308891.1">
    <property type="nucleotide sequence ID" value="XM_049452934.1"/>
</dbReference>
<dbReference type="Pfam" id="PF02807">
    <property type="entry name" value="ATP-gua_PtransN"/>
    <property type="match status" value="1"/>
</dbReference>
<organism evidence="11 13">
    <name type="scientific">Bactrocera dorsalis</name>
    <name type="common">Oriental fruit fly</name>
    <name type="synonym">Dacus dorsalis</name>
    <dbReference type="NCBI Taxonomy" id="27457"/>
    <lineage>
        <taxon>Eukaryota</taxon>
        <taxon>Metazoa</taxon>
        <taxon>Ecdysozoa</taxon>
        <taxon>Arthropoda</taxon>
        <taxon>Hexapoda</taxon>
        <taxon>Insecta</taxon>
        <taxon>Pterygota</taxon>
        <taxon>Neoptera</taxon>
        <taxon>Endopterygota</taxon>
        <taxon>Diptera</taxon>
        <taxon>Brachycera</taxon>
        <taxon>Muscomorpha</taxon>
        <taxon>Tephritoidea</taxon>
        <taxon>Tephritidae</taxon>
        <taxon>Bactrocera</taxon>
        <taxon>Bactrocera</taxon>
    </lineage>
</organism>
<dbReference type="PROSITE" id="PS51509">
    <property type="entry name" value="PHOSPHAGEN_KINASE_N"/>
    <property type="match status" value="1"/>
</dbReference>
<dbReference type="Gene3D" id="1.25.40.20">
    <property type="entry name" value="Ankyrin repeat-containing domain"/>
    <property type="match status" value="2"/>
</dbReference>
<dbReference type="Pfam" id="PF12796">
    <property type="entry name" value="Ank_2"/>
    <property type="match status" value="2"/>
</dbReference>
<dbReference type="InterPro" id="IPR002110">
    <property type="entry name" value="Ankyrin_rpt"/>
</dbReference>
<dbReference type="SMART" id="SM00248">
    <property type="entry name" value="ANK"/>
    <property type="match status" value="4"/>
</dbReference>
<feature type="compositionally biased region" description="Low complexity" evidence="8">
    <location>
        <begin position="635"/>
        <end position="649"/>
    </location>
</feature>
<evidence type="ECO:0000313" key="13">
    <source>
        <dbReference type="RefSeq" id="XP_049308890.1"/>
    </source>
</evidence>
<evidence type="ECO:0000256" key="1">
    <source>
        <dbReference type="ARBA" id="ARBA00022679"/>
    </source>
</evidence>
<evidence type="ECO:0000259" key="9">
    <source>
        <dbReference type="PROSITE" id="PS51509"/>
    </source>
</evidence>
<keyword evidence="5" id="KW-0040">ANK repeat</keyword>
<keyword evidence="3 7" id="KW-0418">Kinase</keyword>
<dbReference type="SUPFAM" id="SSF55931">
    <property type="entry name" value="Glutamine synthetase/guanido kinase"/>
    <property type="match status" value="1"/>
</dbReference>
<feature type="compositionally biased region" description="Basic and acidic residues" evidence="8">
    <location>
        <begin position="716"/>
        <end position="731"/>
    </location>
</feature>
<dbReference type="InterPro" id="IPR022414">
    <property type="entry name" value="ATP-guanido_PTrfase_cat"/>
</dbReference>
<feature type="compositionally biased region" description="Acidic residues" evidence="8">
    <location>
        <begin position="699"/>
        <end position="708"/>
    </location>
</feature>
<feature type="compositionally biased region" description="Basic and acidic residues" evidence="8">
    <location>
        <begin position="620"/>
        <end position="634"/>
    </location>
</feature>
<evidence type="ECO:0000313" key="11">
    <source>
        <dbReference type="Proteomes" id="UP001652620"/>
    </source>
</evidence>
<feature type="compositionally biased region" description="Basic and acidic residues" evidence="8">
    <location>
        <begin position="650"/>
        <end position="666"/>
    </location>
</feature>
<evidence type="ECO:0000256" key="5">
    <source>
        <dbReference type="PROSITE-ProRule" id="PRU00023"/>
    </source>
</evidence>
<keyword evidence="1 7" id="KW-0808">Transferase</keyword>
<feature type="compositionally biased region" description="Acidic residues" evidence="8">
    <location>
        <begin position="305"/>
        <end position="322"/>
    </location>
</feature>
<keyword evidence="2 7" id="KW-0547">Nucleotide-binding</keyword>
<gene>
    <name evidence="12 13 14" type="primary">LOC105226272</name>
</gene>
<evidence type="ECO:0000256" key="8">
    <source>
        <dbReference type="SAM" id="MobiDB-lite"/>
    </source>
</evidence>
<keyword evidence="11" id="KW-1185">Reference proteome</keyword>
<feature type="binding site" evidence="7">
    <location>
        <position position="1263"/>
    </location>
    <ligand>
        <name>ATP</name>
        <dbReference type="ChEBI" id="CHEBI:30616"/>
    </ligand>
</feature>
<feature type="repeat" description="ANK" evidence="5">
    <location>
        <begin position="894"/>
        <end position="927"/>
    </location>
</feature>